<reference evidence="3 5" key="1">
    <citation type="submission" date="2016-10" db="EMBL/GenBank/DDBJ databases">
        <authorList>
            <person name="Cai Z."/>
        </authorList>
    </citation>
    <scope>NUCLEOTIDE SEQUENCE [LARGE SCALE GENOMIC DNA]</scope>
</reference>
<sequence length="432" mass="45662">MKKLSSSPVRAKGFPGKWTIGTEPASDKPSLAKVVGTLKRAVEKLQLAQGLEAEKERRTTMDHYVSQVELLQTAFTSLADAVLEELDELASERVKVQREQAAWSSSVQQLEQNVQAKLSSLGRLEERLDIKLAVAAELPGQLEGLARQQRSDAAGMEGLRAEVRSLQAQLGRLERGAALAKSEAAVAPLNPTQLSHVKDLAHDAVREQVPGLVAATISSHVPAMIDEVVEQRCGELRHDFTSTADMLAADLSRLAKDGASLRGDVCSIAAGLKRSEADLAALGSRLGRMEVGEASNPKASLRLLSALEDKIESAAAQQSRYSKSVESVVSALVDDTVTLNKRVGGMEGLVSRQQGQLQDTKEALLRSAQVFSSMLKVPSPVSSTLWSSPSRSHGTAGAAAAAASAHGSPVRSGSAGGSPMLSSKYSSFLSGL</sequence>
<feature type="compositionally biased region" description="Low complexity" evidence="2">
    <location>
        <begin position="381"/>
        <end position="408"/>
    </location>
</feature>
<feature type="coiled-coil region" evidence="1">
    <location>
        <begin position="156"/>
        <end position="183"/>
    </location>
</feature>
<evidence type="ECO:0000256" key="1">
    <source>
        <dbReference type="SAM" id="Coils"/>
    </source>
</evidence>
<feature type="region of interest" description="Disordered" evidence="2">
    <location>
        <begin position="1"/>
        <end position="26"/>
    </location>
</feature>
<dbReference type="AlphaFoldDB" id="A0A383VIV5"/>
<dbReference type="EMBL" id="FNXT01000638">
    <property type="protein sequence ID" value="SZX65455.1"/>
    <property type="molecule type" value="Genomic_DNA"/>
</dbReference>
<evidence type="ECO:0000313" key="3">
    <source>
        <dbReference type="EMBL" id="SZX65455.1"/>
    </source>
</evidence>
<accession>A0A383VIV5</accession>
<evidence type="ECO:0000313" key="4">
    <source>
        <dbReference type="EMBL" id="SZX76592.1"/>
    </source>
</evidence>
<gene>
    <name evidence="4" type="ORF">BQ4739_LOCUS16973</name>
    <name evidence="3" type="ORF">BQ4739_LOCUS5882</name>
</gene>
<evidence type="ECO:0000256" key="2">
    <source>
        <dbReference type="SAM" id="MobiDB-lite"/>
    </source>
</evidence>
<feature type="coiled-coil region" evidence="1">
    <location>
        <begin position="79"/>
        <end position="127"/>
    </location>
</feature>
<dbReference type="Proteomes" id="UP000256970">
    <property type="component" value="Unassembled WGS sequence"/>
</dbReference>
<dbReference type="EMBL" id="FNXT01001262">
    <property type="protein sequence ID" value="SZX76592.1"/>
    <property type="molecule type" value="Genomic_DNA"/>
</dbReference>
<keyword evidence="5" id="KW-1185">Reference proteome</keyword>
<feature type="compositionally biased region" description="Polar residues" evidence="2">
    <location>
        <begin position="420"/>
        <end position="432"/>
    </location>
</feature>
<keyword evidence="1" id="KW-0175">Coiled coil</keyword>
<feature type="region of interest" description="Disordered" evidence="2">
    <location>
        <begin position="381"/>
        <end position="432"/>
    </location>
</feature>
<evidence type="ECO:0000313" key="5">
    <source>
        <dbReference type="Proteomes" id="UP000256970"/>
    </source>
</evidence>
<name>A0A383VIV5_TETOB</name>
<protein>
    <submittedName>
        <fullName evidence="3">Uncharacterized protein</fullName>
    </submittedName>
</protein>
<organism evidence="3 5">
    <name type="scientific">Tetradesmus obliquus</name>
    <name type="common">Green alga</name>
    <name type="synonym">Acutodesmus obliquus</name>
    <dbReference type="NCBI Taxonomy" id="3088"/>
    <lineage>
        <taxon>Eukaryota</taxon>
        <taxon>Viridiplantae</taxon>
        <taxon>Chlorophyta</taxon>
        <taxon>core chlorophytes</taxon>
        <taxon>Chlorophyceae</taxon>
        <taxon>CS clade</taxon>
        <taxon>Sphaeropleales</taxon>
        <taxon>Scenedesmaceae</taxon>
        <taxon>Tetradesmus</taxon>
    </lineage>
</organism>
<proteinExistence type="predicted"/>